<dbReference type="PANTHER" id="PTHR48100">
    <property type="entry name" value="BROAD-SPECIFICITY PHOSPHATASE YOR283W-RELATED"/>
    <property type="match status" value="1"/>
</dbReference>
<comment type="caution">
    <text evidence="2">The sequence shown here is derived from an EMBL/GenBank/DDBJ whole genome shotgun (WGS) entry which is preliminary data.</text>
</comment>
<dbReference type="SMART" id="SM00855">
    <property type="entry name" value="PGAM"/>
    <property type="match status" value="1"/>
</dbReference>
<dbReference type="InterPro" id="IPR050275">
    <property type="entry name" value="PGM_Phosphatase"/>
</dbReference>
<gene>
    <name evidence="2" type="ORF">ACFFQV_03645</name>
</gene>
<feature type="chain" id="PRO_5047498841" evidence="1">
    <location>
        <begin position="30"/>
        <end position="268"/>
    </location>
</feature>
<organism evidence="2 3">
    <name type="scientific">Agromyces lapidis</name>
    <dbReference type="NCBI Taxonomy" id="279574"/>
    <lineage>
        <taxon>Bacteria</taxon>
        <taxon>Bacillati</taxon>
        <taxon>Actinomycetota</taxon>
        <taxon>Actinomycetes</taxon>
        <taxon>Micrococcales</taxon>
        <taxon>Microbacteriaceae</taxon>
        <taxon>Agromyces</taxon>
    </lineage>
</organism>
<evidence type="ECO:0000256" key="1">
    <source>
        <dbReference type="SAM" id="SignalP"/>
    </source>
</evidence>
<dbReference type="InterPro" id="IPR013078">
    <property type="entry name" value="His_Pase_superF_clade-1"/>
</dbReference>
<dbReference type="PROSITE" id="PS00175">
    <property type="entry name" value="PG_MUTASE"/>
    <property type="match status" value="1"/>
</dbReference>
<dbReference type="RefSeq" id="WP_170296119.1">
    <property type="nucleotide sequence ID" value="NZ_BAAANI010000006.1"/>
</dbReference>
<dbReference type="PANTHER" id="PTHR48100:SF9">
    <property type="entry name" value="PHOSPHOGLYCERATE MUTASE 2 PARALOG"/>
    <property type="match status" value="1"/>
</dbReference>
<evidence type="ECO:0000313" key="2">
    <source>
        <dbReference type="EMBL" id="MFB9641379.1"/>
    </source>
</evidence>
<keyword evidence="3" id="KW-1185">Reference proteome</keyword>
<dbReference type="CDD" id="cd07067">
    <property type="entry name" value="HP_PGM_like"/>
    <property type="match status" value="1"/>
</dbReference>
<feature type="signal peptide" evidence="1">
    <location>
        <begin position="1"/>
        <end position="29"/>
    </location>
</feature>
<dbReference type="Pfam" id="PF00300">
    <property type="entry name" value="His_Phos_1"/>
    <property type="match status" value="1"/>
</dbReference>
<sequence length="268" mass="28385">MSSRRFIRLAAAGTVAVALCSLAAMSAQAVEPVAKKPKAQPVTIYLTRHGETMLNALERVQGWSDSPLTDEGREVAEHLGAGLAEAGIDFDAAYSADMVRHWETVSLALDEVGYRGEAVRDERLREISFGKYEGGDGLEMWNEIAVELGYAHVGELFADPEFDMGTALDAMARLNEGSGLKAETSDEVADRALAALEEIAAGQSKKGGDVLVVSSGITIMAALEALGADLSEVTAGIENGAVSELVYRGGEWTVRTVNDLSYVEAGSD</sequence>
<dbReference type="SUPFAM" id="SSF53254">
    <property type="entry name" value="Phosphoglycerate mutase-like"/>
    <property type="match status" value="1"/>
</dbReference>
<evidence type="ECO:0000313" key="3">
    <source>
        <dbReference type="Proteomes" id="UP001589667"/>
    </source>
</evidence>
<proteinExistence type="predicted"/>
<dbReference type="Gene3D" id="3.40.50.1240">
    <property type="entry name" value="Phosphoglycerate mutase-like"/>
    <property type="match status" value="1"/>
</dbReference>
<name>A0ABV5SQL6_9MICO</name>
<dbReference type="InterPro" id="IPR029033">
    <property type="entry name" value="His_PPase_superfam"/>
</dbReference>
<dbReference type="Proteomes" id="UP001589667">
    <property type="component" value="Unassembled WGS sequence"/>
</dbReference>
<protein>
    <submittedName>
        <fullName evidence="2">Histidine phosphatase family protein</fullName>
    </submittedName>
</protein>
<dbReference type="InterPro" id="IPR001345">
    <property type="entry name" value="PG/BPGM_mutase_AS"/>
</dbReference>
<dbReference type="EMBL" id="JBHMBL010000001">
    <property type="protein sequence ID" value="MFB9641379.1"/>
    <property type="molecule type" value="Genomic_DNA"/>
</dbReference>
<accession>A0ABV5SQL6</accession>
<keyword evidence="1" id="KW-0732">Signal</keyword>
<reference evidence="2 3" key="1">
    <citation type="submission" date="2024-09" db="EMBL/GenBank/DDBJ databases">
        <authorList>
            <person name="Sun Q."/>
            <person name="Mori K."/>
        </authorList>
    </citation>
    <scope>NUCLEOTIDE SEQUENCE [LARGE SCALE GENOMIC DNA]</scope>
    <source>
        <strain evidence="2 3">JCM 14321</strain>
    </source>
</reference>